<keyword evidence="2" id="KW-1185">Reference proteome</keyword>
<name>A0ABS8RGP5_9LACO</name>
<dbReference type="Proteomes" id="UP001200032">
    <property type="component" value="Unassembled WGS sequence"/>
</dbReference>
<sequence>MTDRFDKSTLTRIISSGYPVEAKVAQIISLHELQRIHQLNEIANEIGHVIDTAKENEL</sequence>
<reference evidence="1 2" key="1">
    <citation type="submission" date="2021-12" db="EMBL/GenBank/DDBJ databases">
        <title>A phylogenomic analysis of Limosilactobacillus reuteri reveals ancient and stable evolutionary relationships with rodents and birds and zoonotic transmission to humans.</title>
        <authorList>
            <person name="Li F."/>
            <person name="Li X."/>
            <person name="Cheng C."/>
            <person name="Tollenaar S."/>
            <person name="Zhang J.S."/>
            <person name="Simpson D."/>
            <person name="Tasseva G."/>
            <person name="Perez-Munoz M.E."/>
            <person name="Frese S."/>
            <person name="Gaenzle M.G."/>
            <person name="Walter J."/>
            <person name="Zheng J."/>
        </authorList>
    </citation>
    <scope>NUCLEOTIDE SEQUENCE [LARGE SCALE GENOMIC DNA]</scope>
    <source>
        <strain evidence="1 2">WF-AF5-A</strain>
    </source>
</reference>
<protein>
    <submittedName>
        <fullName evidence="1">Uncharacterized protein</fullName>
    </submittedName>
</protein>
<proteinExistence type="predicted"/>
<gene>
    <name evidence="1" type="ORF">LTY59_06935</name>
</gene>
<comment type="caution">
    <text evidence="1">The sequence shown here is derived from an EMBL/GenBank/DDBJ whole genome shotgun (WGS) entry which is preliminary data.</text>
</comment>
<organism evidence="1 2">
    <name type="scientific">Limosilactobacillus balticus</name>
    <dbReference type="NCBI Taxonomy" id="2759747"/>
    <lineage>
        <taxon>Bacteria</taxon>
        <taxon>Bacillati</taxon>
        <taxon>Bacillota</taxon>
        <taxon>Bacilli</taxon>
        <taxon>Lactobacillales</taxon>
        <taxon>Lactobacillaceae</taxon>
        <taxon>Limosilactobacillus</taxon>
    </lineage>
</organism>
<accession>A0ABS8RGP5</accession>
<dbReference type="RefSeq" id="WP_231795993.1">
    <property type="nucleotide sequence ID" value="NZ_JAJPDJ010000063.1"/>
</dbReference>
<evidence type="ECO:0000313" key="2">
    <source>
        <dbReference type="Proteomes" id="UP001200032"/>
    </source>
</evidence>
<evidence type="ECO:0000313" key="1">
    <source>
        <dbReference type="EMBL" id="MCD7138955.1"/>
    </source>
</evidence>
<dbReference type="EMBL" id="JAJPDJ010000063">
    <property type="protein sequence ID" value="MCD7138955.1"/>
    <property type="molecule type" value="Genomic_DNA"/>
</dbReference>